<gene>
    <name evidence="2" type="ORF">B0T16DRAFT_205135</name>
</gene>
<dbReference type="Proteomes" id="UP001174936">
    <property type="component" value="Unassembled WGS sequence"/>
</dbReference>
<feature type="region of interest" description="Disordered" evidence="1">
    <location>
        <begin position="197"/>
        <end position="266"/>
    </location>
</feature>
<feature type="compositionally biased region" description="Basic and acidic residues" evidence="1">
    <location>
        <begin position="21"/>
        <end position="64"/>
    </location>
</feature>
<comment type="caution">
    <text evidence="2">The sequence shown here is derived from an EMBL/GenBank/DDBJ whole genome shotgun (WGS) entry which is preliminary data.</text>
</comment>
<proteinExistence type="predicted"/>
<feature type="compositionally biased region" description="Basic and acidic residues" evidence="1">
    <location>
        <begin position="1"/>
        <end position="10"/>
    </location>
</feature>
<feature type="compositionally biased region" description="Low complexity" evidence="1">
    <location>
        <begin position="197"/>
        <end position="209"/>
    </location>
</feature>
<sequence length="403" mass="47321">MASREPSESRRKSRSRSPRAGGERRDRERGEREKYRERDSEKDRRRERSRDRERDRASERDEEHRHHRHRENRQEAESRPDDRHEGRHESRNHHHHHHRSHRDRDDHRKSKESKPEPKPKKLPYSARKLTNADLPVFRPLFAHYLELQKNLLIDNLDDTEVRGRWKSFMGKWNRGELAEGWYEPELFERVSTAAEGAVGEAGDVETAAGRPGEGVESPRGDSGKGTDVDDDDDDGYGPVLPGAASSISKLRGPGVPSLQDLDLRREMNAEEKEARIKELRDARKVDRRMQKERLDELVPRADAGTRERRLEKRKEVNEKMKAFREPSPGDEVPEEDLVGVGGGIADYKRMLAEEKQKVSERQQRREEMERARNAERDERIKAYREREEGTIEKLRELARQRFG</sequence>
<feature type="compositionally biased region" description="Basic and acidic residues" evidence="1">
    <location>
        <begin position="216"/>
        <end position="227"/>
    </location>
</feature>
<evidence type="ECO:0000256" key="1">
    <source>
        <dbReference type="SAM" id="MobiDB-lite"/>
    </source>
</evidence>
<protein>
    <submittedName>
        <fullName evidence="2">Uncharacterized protein</fullName>
    </submittedName>
</protein>
<feature type="region of interest" description="Disordered" evidence="1">
    <location>
        <begin position="1"/>
        <end position="132"/>
    </location>
</feature>
<feature type="compositionally biased region" description="Basic and acidic residues" evidence="1">
    <location>
        <begin position="72"/>
        <end position="89"/>
    </location>
</feature>
<evidence type="ECO:0000313" key="3">
    <source>
        <dbReference type="Proteomes" id="UP001174936"/>
    </source>
</evidence>
<reference evidence="2" key="1">
    <citation type="submission" date="2023-06" db="EMBL/GenBank/DDBJ databases">
        <title>Genome-scale phylogeny and comparative genomics of the fungal order Sordariales.</title>
        <authorList>
            <consortium name="Lawrence Berkeley National Laboratory"/>
            <person name="Hensen N."/>
            <person name="Bonometti L."/>
            <person name="Westerberg I."/>
            <person name="Brannstrom I.O."/>
            <person name="Guillou S."/>
            <person name="Cros-Aarteil S."/>
            <person name="Calhoun S."/>
            <person name="Haridas S."/>
            <person name="Kuo A."/>
            <person name="Mondo S."/>
            <person name="Pangilinan J."/>
            <person name="Riley R."/>
            <person name="Labutti K."/>
            <person name="Andreopoulos B."/>
            <person name="Lipzen A."/>
            <person name="Chen C."/>
            <person name="Yanf M."/>
            <person name="Daum C."/>
            <person name="Ng V."/>
            <person name="Clum A."/>
            <person name="Steindorff A."/>
            <person name="Ohm R."/>
            <person name="Martin F."/>
            <person name="Silar P."/>
            <person name="Natvig D."/>
            <person name="Lalanne C."/>
            <person name="Gautier V."/>
            <person name="Ament-Velasquez S.L."/>
            <person name="Kruys A."/>
            <person name="Hutchinson M.I."/>
            <person name="Powell A.J."/>
            <person name="Barry K."/>
            <person name="Miller A.N."/>
            <person name="Grigoriev I.V."/>
            <person name="Debuchy R."/>
            <person name="Gladieux P."/>
            <person name="Thoren M.H."/>
            <person name="Johannesson H."/>
        </authorList>
    </citation>
    <scope>NUCLEOTIDE SEQUENCE</scope>
    <source>
        <strain evidence="2">SMH2532-1</strain>
    </source>
</reference>
<accession>A0AA39XVD6</accession>
<dbReference type="InterPro" id="IPR044688">
    <property type="entry name" value="SCI-1-like"/>
</dbReference>
<dbReference type="EMBL" id="JAULSV010000006">
    <property type="protein sequence ID" value="KAK0640968.1"/>
    <property type="molecule type" value="Genomic_DNA"/>
</dbReference>
<dbReference type="AlphaFoldDB" id="A0AA39XVD6"/>
<dbReference type="PANTHER" id="PTHR34117:SF1">
    <property type="entry name" value="STYLE CELL-CYCLE INHIBITOR 1"/>
    <property type="match status" value="1"/>
</dbReference>
<organism evidence="2 3">
    <name type="scientific">Cercophora newfieldiana</name>
    <dbReference type="NCBI Taxonomy" id="92897"/>
    <lineage>
        <taxon>Eukaryota</taxon>
        <taxon>Fungi</taxon>
        <taxon>Dikarya</taxon>
        <taxon>Ascomycota</taxon>
        <taxon>Pezizomycotina</taxon>
        <taxon>Sordariomycetes</taxon>
        <taxon>Sordariomycetidae</taxon>
        <taxon>Sordariales</taxon>
        <taxon>Lasiosphaeriaceae</taxon>
        <taxon>Cercophora</taxon>
    </lineage>
</organism>
<feature type="compositionally biased region" description="Basic and acidic residues" evidence="1">
    <location>
        <begin position="102"/>
        <end position="119"/>
    </location>
</feature>
<dbReference type="PANTHER" id="PTHR34117">
    <property type="entry name" value="STYLE CELL-CYCLE INHIBITOR 1"/>
    <property type="match status" value="1"/>
</dbReference>
<name>A0AA39XVD6_9PEZI</name>
<feature type="region of interest" description="Disordered" evidence="1">
    <location>
        <begin position="354"/>
        <end position="377"/>
    </location>
</feature>
<evidence type="ECO:0000313" key="2">
    <source>
        <dbReference type="EMBL" id="KAK0640968.1"/>
    </source>
</evidence>
<keyword evidence="3" id="KW-1185">Reference proteome</keyword>
<feature type="region of interest" description="Disordered" evidence="1">
    <location>
        <begin position="320"/>
        <end position="339"/>
    </location>
</feature>
<feature type="compositionally biased region" description="Basic residues" evidence="1">
    <location>
        <begin position="90"/>
        <end position="101"/>
    </location>
</feature>